<comment type="caution">
    <text evidence="2">The sequence shown here is derived from an EMBL/GenBank/DDBJ whole genome shotgun (WGS) entry which is preliminary data.</text>
</comment>
<organism evidence="2 3">
    <name type="scientific">Catenaria anguillulae PL171</name>
    <dbReference type="NCBI Taxonomy" id="765915"/>
    <lineage>
        <taxon>Eukaryota</taxon>
        <taxon>Fungi</taxon>
        <taxon>Fungi incertae sedis</taxon>
        <taxon>Blastocladiomycota</taxon>
        <taxon>Blastocladiomycetes</taxon>
        <taxon>Blastocladiales</taxon>
        <taxon>Catenariaceae</taxon>
        <taxon>Catenaria</taxon>
    </lineage>
</organism>
<dbReference type="EMBL" id="MCFL01000009">
    <property type="protein sequence ID" value="ORZ38177.1"/>
    <property type="molecule type" value="Genomic_DNA"/>
</dbReference>
<evidence type="ECO:0000256" key="1">
    <source>
        <dbReference type="SAM" id="MobiDB-lite"/>
    </source>
</evidence>
<accession>A0A1Y2HU92</accession>
<evidence type="ECO:0000313" key="3">
    <source>
        <dbReference type="Proteomes" id="UP000193411"/>
    </source>
</evidence>
<protein>
    <submittedName>
        <fullName evidence="2">Uncharacterized protein</fullName>
    </submittedName>
</protein>
<sequence length="193" mass="21351">MFGWVEWKLDWMWNQSKVGIETRVGRSYLYPLANLGKYIGSRGGLSSEDWSDDSVDKRVVGNERSCQSPVSAVHFISFHFALVVGLVVSNRSIQKPCTRSDKEGSHLLSLCSRKAPPESSPIGRSVVQVLPTRRKTGGGSPQCDSSRSLHDPKVIFNPAQLCQDIGRRESRTCSPKTSSLPSSVAEMKAQSRR</sequence>
<feature type="compositionally biased region" description="Polar residues" evidence="1">
    <location>
        <begin position="172"/>
        <end position="182"/>
    </location>
</feature>
<dbReference type="Proteomes" id="UP000193411">
    <property type="component" value="Unassembled WGS sequence"/>
</dbReference>
<gene>
    <name evidence="2" type="ORF">BCR44DRAFT_1319140</name>
</gene>
<dbReference type="AlphaFoldDB" id="A0A1Y2HU92"/>
<reference evidence="2 3" key="1">
    <citation type="submission" date="2016-07" db="EMBL/GenBank/DDBJ databases">
        <title>Pervasive Adenine N6-methylation of Active Genes in Fungi.</title>
        <authorList>
            <consortium name="DOE Joint Genome Institute"/>
            <person name="Mondo S.J."/>
            <person name="Dannebaum R.O."/>
            <person name="Kuo R.C."/>
            <person name="Labutti K."/>
            <person name="Haridas S."/>
            <person name="Kuo A."/>
            <person name="Salamov A."/>
            <person name="Ahrendt S.R."/>
            <person name="Lipzen A."/>
            <person name="Sullivan W."/>
            <person name="Andreopoulos W.B."/>
            <person name="Clum A."/>
            <person name="Lindquist E."/>
            <person name="Daum C."/>
            <person name="Ramamoorthy G.K."/>
            <person name="Gryganskyi A."/>
            <person name="Culley D."/>
            <person name="Magnuson J.K."/>
            <person name="James T.Y."/>
            <person name="O'Malley M.A."/>
            <person name="Stajich J.E."/>
            <person name="Spatafora J.W."/>
            <person name="Visel A."/>
            <person name="Grigoriev I.V."/>
        </authorList>
    </citation>
    <scope>NUCLEOTIDE SEQUENCE [LARGE SCALE GENOMIC DNA]</scope>
    <source>
        <strain evidence="2 3">PL171</strain>
    </source>
</reference>
<name>A0A1Y2HU92_9FUNG</name>
<proteinExistence type="predicted"/>
<feature type="region of interest" description="Disordered" evidence="1">
    <location>
        <begin position="131"/>
        <end position="150"/>
    </location>
</feature>
<evidence type="ECO:0000313" key="2">
    <source>
        <dbReference type="EMBL" id="ORZ38177.1"/>
    </source>
</evidence>
<keyword evidence="3" id="KW-1185">Reference proteome</keyword>
<feature type="region of interest" description="Disordered" evidence="1">
    <location>
        <begin position="167"/>
        <end position="193"/>
    </location>
</feature>